<evidence type="ECO:0008006" key="4">
    <source>
        <dbReference type="Google" id="ProtNLM"/>
    </source>
</evidence>
<reference evidence="2 3" key="1">
    <citation type="submission" date="2018-10" db="EMBL/GenBank/DDBJ databases">
        <title>Draft genome sequence of the microsporidian Tubulinosema ratisbonensis.</title>
        <authorList>
            <person name="Polonais V."/>
            <person name="Peyretaillade E."/>
            <person name="Niehus S."/>
            <person name="Wawrzyniak I."/>
            <person name="Franchet A."/>
            <person name="Gaspin C."/>
            <person name="Reichstadt M."/>
            <person name="Belser C."/>
            <person name="Labadie K."/>
            <person name="Delbac F."/>
            <person name="Ferrandon D."/>
        </authorList>
    </citation>
    <scope>NUCLEOTIDE SEQUENCE [LARGE SCALE GENOMIC DNA]</scope>
    <source>
        <strain evidence="2 3">Franzen</strain>
    </source>
</reference>
<feature type="transmembrane region" description="Helical" evidence="1">
    <location>
        <begin position="37"/>
        <end position="55"/>
    </location>
</feature>
<keyword evidence="1" id="KW-0812">Transmembrane</keyword>
<protein>
    <recommendedName>
        <fullName evidence="4">Transmembrane protein</fullName>
    </recommendedName>
</protein>
<evidence type="ECO:0000313" key="2">
    <source>
        <dbReference type="EMBL" id="RVD91065.1"/>
    </source>
</evidence>
<feature type="transmembrane region" description="Helical" evidence="1">
    <location>
        <begin position="241"/>
        <end position="263"/>
    </location>
</feature>
<dbReference type="Proteomes" id="UP000282876">
    <property type="component" value="Unassembled WGS sequence"/>
</dbReference>
<name>A0A437AIR1_9MICR</name>
<organism evidence="2 3">
    <name type="scientific">Tubulinosema ratisbonensis</name>
    <dbReference type="NCBI Taxonomy" id="291195"/>
    <lineage>
        <taxon>Eukaryota</taxon>
        <taxon>Fungi</taxon>
        <taxon>Fungi incertae sedis</taxon>
        <taxon>Microsporidia</taxon>
        <taxon>Tubulinosematoidea</taxon>
        <taxon>Tubulinosematidae</taxon>
        <taxon>Tubulinosema</taxon>
    </lineage>
</organism>
<comment type="caution">
    <text evidence="2">The sequence shown here is derived from an EMBL/GenBank/DDBJ whole genome shotgun (WGS) entry which is preliminary data.</text>
</comment>
<keyword evidence="1" id="KW-0472">Membrane</keyword>
<evidence type="ECO:0000313" key="3">
    <source>
        <dbReference type="Proteomes" id="UP000282876"/>
    </source>
</evidence>
<gene>
    <name evidence="2" type="ORF">TUBRATIS_24950</name>
</gene>
<evidence type="ECO:0000256" key="1">
    <source>
        <dbReference type="SAM" id="Phobius"/>
    </source>
</evidence>
<proteinExistence type="predicted"/>
<feature type="transmembrane region" description="Helical" evidence="1">
    <location>
        <begin position="208"/>
        <end position="229"/>
    </location>
</feature>
<accession>A0A437AIR1</accession>
<feature type="transmembrane region" description="Helical" evidence="1">
    <location>
        <begin position="143"/>
        <end position="166"/>
    </location>
</feature>
<dbReference type="EMBL" id="RCSS01000657">
    <property type="protein sequence ID" value="RVD91065.1"/>
    <property type="molecule type" value="Genomic_DNA"/>
</dbReference>
<feature type="transmembrane region" description="Helical" evidence="1">
    <location>
        <begin position="61"/>
        <end position="80"/>
    </location>
</feature>
<feature type="transmembrane region" description="Helical" evidence="1">
    <location>
        <begin position="178"/>
        <end position="202"/>
    </location>
</feature>
<dbReference type="AlphaFoldDB" id="A0A437AIR1"/>
<keyword evidence="3" id="KW-1185">Reference proteome</keyword>
<sequence>MKEDKEYLIDINDGEEISIVQESQPILYNFIKVSFKLADQFINTLMIIFLVSRIVTLTTFLQNFLIFAIINSLIALMRFFCSSSSNSLRENFFIEFSFSFYLIMFLAVISFVIIDCLNLYYIYRYQFDFLMSNAMNSFNYFCFGTFVLLFGAFMFYFLCEMIYLLYKLKLKIQEIPLDFFQCCLCRLLIAFGIIYSFCFYSFYVYTELFNVFIVISIMFVALFSFIFVLNLSKEVEKNDRYFTFFYLIFKISLVILIMIKLILEIYQEHLQLDTIFNLGFIPKDYYYIETIKNG</sequence>
<keyword evidence="1" id="KW-1133">Transmembrane helix</keyword>
<dbReference type="VEuPathDB" id="MicrosporidiaDB:TUBRATIS_24950"/>
<feature type="transmembrane region" description="Helical" evidence="1">
    <location>
        <begin position="100"/>
        <end position="123"/>
    </location>
</feature>